<protein>
    <submittedName>
        <fullName evidence="1">Uncharacterized protein</fullName>
    </submittedName>
</protein>
<comment type="caution">
    <text evidence="1">The sequence shown here is derived from an EMBL/GenBank/DDBJ whole genome shotgun (WGS) entry which is preliminary data.</text>
</comment>
<name>A0A7W2EFI3_9BURK</name>
<gene>
    <name evidence="1" type="ORF">H3H36_06180</name>
</gene>
<sequence length="63" mass="6517">MADGAQPVKYSEMVTGKGYFANAGSVSVVLSDGRLVSPLKFKSGPAGWEAEISEGLWVKGGAQ</sequence>
<dbReference type="RefSeq" id="WP_182215233.1">
    <property type="nucleotide sequence ID" value="NZ_JACEZS010000003.1"/>
</dbReference>
<dbReference type="AlphaFoldDB" id="A0A7W2EFI3"/>
<proteinExistence type="predicted"/>
<organism evidence="1 2">
    <name type="scientific">Rugamonas fusca</name>
    <dbReference type="NCBI Taxonomy" id="2758568"/>
    <lineage>
        <taxon>Bacteria</taxon>
        <taxon>Pseudomonadati</taxon>
        <taxon>Pseudomonadota</taxon>
        <taxon>Betaproteobacteria</taxon>
        <taxon>Burkholderiales</taxon>
        <taxon>Oxalobacteraceae</taxon>
        <taxon>Telluria group</taxon>
        <taxon>Rugamonas</taxon>
    </lineage>
</organism>
<reference evidence="1 2" key="1">
    <citation type="submission" date="2020-07" db="EMBL/GenBank/DDBJ databases">
        <title>Novel species isolated from subtropical streams in China.</title>
        <authorList>
            <person name="Lu H."/>
        </authorList>
    </citation>
    <scope>NUCLEOTIDE SEQUENCE [LARGE SCALE GENOMIC DNA]</scope>
    <source>
        <strain evidence="1 2">FT3S</strain>
    </source>
</reference>
<dbReference type="EMBL" id="JACEZS010000003">
    <property type="protein sequence ID" value="MBA5604949.1"/>
    <property type="molecule type" value="Genomic_DNA"/>
</dbReference>
<keyword evidence="2" id="KW-1185">Reference proteome</keyword>
<evidence type="ECO:0000313" key="2">
    <source>
        <dbReference type="Proteomes" id="UP000566711"/>
    </source>
</evidence>
<evidence type="ECO:0000313" key="1">
    <source>
        <dbReference type="EMBL" id="MBA5604949.1"/>
    </source>
</evidence>
<accession>A0A7W2EFI3</accession>
<dbReference type="Proteomes" id="UP000566711">
    <property type="component" value="Unassembled WGS sequence"/>
</dbReference>